<evidence type="ECO:0000256" key="4">
    <source>
        <dbReference type="ARBA" id="ARBA00022448"/>
    </source>
</evidence>
<dbReference type="EMBL" id="CP050292">
    <property type="protein sequence ID" value="QND71891.1"/>
    <property type="molecule type" value="Genomic_DNA"/>
</dbReference>
<evidence type="ECO:0000256" key="7">
    <source>
        <dbReference type="ARBA" id="ARBA00022840"/>
    </source>
</evidence>
<comment type="similarity">
    <text evidence="2">Belongs to the ABC transporter superfamily.</text>
</comment>
<keyword evidence="6" id="KW-0547">Nucleotide-binding</keyword>
<dbReference type="InterPro" id="IPR017871">
    <property type="entry name" value="ABC_transporter-like_CS"/>
</dbReference>
<dbReference type="PROSITE" id="PS00211">
    <property type="entry name" value="ABC_TRANSPORTER_1"/>
    <property type="match status" value="1"/>
</dbReference>
<evidence type="ECO:0000256" key="5">
    <source>
        <dbReference type="ARBA" id="ARBA00022475"/>
    </source>
</evidence>
<evidence type="ECO:0000256" key="9">
    <source>
        <dbReference type="ARBA" id="ARBA00022970"/>
    </source>
</evidence>
<dbReference type="PANTHER" id="PTHR43166:SF30">
    <property type="entry name" value="METHIONINE IMPORT ATP-BINDING PROTEIN METN"/>
    <property type="match status" value="1"/>
</dbReference>
<protein>
    <recommendedName>
        <fullName evidence="3">Cell division ATP-binding protein FtsE</fullName>
    </recommendedName>
</protein>
<keyword evidence="8" id="KW-1278">Translocase</keyword>
<evidence type="ECO:0000256" key="1">
    <source>
        <dbReference type="ARBA" id="ARBA00002579"/>
    </source>
</evidence>
<evidence type="ECO:0000256" key="10">
    <source>
        <dbReference type="ARBA" id="ARBA00023136"/>
    </source>
</evidence>
<dbReference type="InterPro" id="IPR018449">
    <property type="entry name" value="NIL_domain"/>
</dbReference>
<dbReference type="SMART" id="SM00930">
    <property type="entry name" value="NIL"/>
    <property type="match status" value="1"/>
</dbReference>
<dbReference type="SUPFAM" id="SSF52540">
    <property type="entry name" value="P-loop containing nucleoside triphosphate hydrolases"/>
    <property type="match status" value="1"/>
</dbReference>
<dbReference type="Pfam" id="PF00005">
    <property type="entry name" value="ABC_tran"/>
    <property type="match status" value="1"/>
</dbReference>
<comment type="function">
    <text evidence="1">Part of the ABC transporter FtsEX involved in cellular division. Important for assembly or stability of the septal ring.</text>
</comment>
<evidence type="ECO:0000256" key="3">
    <source>
        <dbReference type="ARBA" id="ARBA00020019"/>
    </source>
</evidence>
<dbReference type="CDD" id="cd03258">
    <property type="entry name" value="ABC_MetN_methionine_transporter"/>
    <property type="match status" value="1"/>
</dbReference>
<dbReference type="Gene3D" id="3.30.70.260">
    <property type="match status" value="1"/>
</dbReference>
<dbReference type="GO" id="GO:0005524">
    <property type="term" value="F:ATP binding"/>
    <property type="evidence" value="ECO:0007669"/>
    <property type="project" value="UniProtKB-KW"/>
</dbReference>
<evidence type="ECO:0000256" key="11">
    <source>
        <dbReference type="ARBA" id="ARBA00024722"/>
    </source>
</evidence>
<accession>A0A7G6TYQ9</accession>
<gene>
    <name evidence="14" type="ORF">HB776_12105</name>
</gene>
<dbReference type="GO" id="GO:0006865">
    <property type="term" value="P:amino acid transport"/>
    <property type="evidence" value="ECO:0007669"/>
    <property type="project" value="UniProtKB-KW"/>
</dbReference>
<dbReference type="InterPro" id="IPR045865">
    <property type="entry name" value="ACT-like_dom_sf"/>
</dbReference>
<dbReference type="InterPro" id="IPR027417">
    <property type="entry name" value="P-loop_NTPase"/>
</dbReference>
<keyword evidence="5" id="KW-1003">Cell membrane</keyword>
<name>A0A7G6TYQ9_9BRAD</name>
<evidence type="ECO:0000256" key="6">
    <source>
        <dbReference type="ARBA" id="ARBA00022741"/>
    </source>
</evidence>
<feature type="region of interest" description="Disordered" evidence="12">
    <location>
        <begin position="1"/>
        <end position="22"/>
    </location>
</feature>
<dbReference type="GO" id="GO:0016887">
    <property type="term" value="F:ATP hydrolysis activity"/>
    <property type="evidence" value="ECO:0007669"/>
    <property type="project" value="InterPro"/>
</dbReference>
<dbReference type="FunFam" id="3.40.50.300:FF:000056">
    <property type="entry name" value="Cell division ATP-binding protein FtsE"/>
    <property type="match status" value="1"/>
</dbReference>
<dbReference type="SMART" id="SM00382">
    <property type="entry name" value="AAA"/>
    <property type="match status" value="1"/>
</dbReference>
<dbReference type="Pfam" id="PF09383">
    <property type="entry name" value="NIL"/>
    <property type="match status" value="1"/>
</dbReference>
<dbReference type="InterPro" id="IPR003593">
    <property type="entry name" value="AAA+_ATPase"/>
</dbReference>
<evidence type="ECO:0000259" key="13">
    <source>
        <dbReference type="PROSITE" id="PS50893"/>
    </source>
</evidence>
<dbReference type="InterPro" id="IPR003439">
    <property type="entry name" value="ABC_transporter-like_ATP-bd"/>
</dbReference>
<evidence type="ECO:0000256" key="2">
    <source>
        <dbReference type="ARBA" id="ARBA00005417"/>
    </source>
</evidence>
<keyword evidence="9" id="KW-0029">Amino-acid transport</keyword>
<dbReference type="PROSITE" id="PS50893">
    <property type="entry name" value="ABC_TRANSPORTER_2"/>
    <property type="match status" value="1"/>
</dbReference>
<keyword evidence="10" id="KW-0472">Membrane</keyword>
<dbReference type="RefSeq" id="WP_081421826.1">
    <property type="nucleotide sequence ID" value="NZ_CP050292.1"/>
</dbReference>
<evidence type="ECO:0000256" key="8">
    <source>
        <dbReference type="ARBA" id="ARBA00022967"/>
    </source>
</evidence>
<proteinExistence type="inferred from homology"/>
<dbReference type="Proteomes" id="UP000515291">
    <property type="component" value="Chromosome"/>
</dbReference>
<evidence type="ECO:0000313" key="15">
    <source>
        <dbReference type="Proteomes" id="UP000515291"/>
    </source>
</evidence>
<dbReference type="InterPro" id="IPR050086">
    <property type="entry name" value="MetN_ABC_transporter-like"/>
</dbReference>
<feature type="domain" description="ABC transporter" evidence="13">
    <location>
        <begin position="29"/>
        <end position="270"/>
    </location>
</feature>
<dbReference type="GO" id="GO:0005886">
    <property type="term" value="C:plasma membrane"/>
    <property type="evidence" value="ECO:0007669"/>
    <property type="project" value="UniProtKB-ARBA"/>
</dbReference>
<reference evidence="15" key="1">
    <citation type="journal article" date="2020" name="Mol. Plant Microbe">
        <title>Rhizobial microsymbionts of the narrowly endemic Oxytropis species growing in Kamchatka are characterized by significant genetic diversity and possess a set of genes that are associated with T3SS and T6SS secretion systems and can affect the development of symbiosis.</title>
        <authorList>
            <person name="Safronova V."/>
            <person name="Guro P."/>
            <person name="Sazanova A."/>
            <person name="Kuznetsova I."/>
            <person name="Belimov A."/>
            <person name="Yakubov V."/>
            <person name="Chirak E."/>
            <person name="Afonin A."/>
            <person name="Gogolev Y."/>
            <person name="Andronov E."/>
            <person name="Tikhonovich I."/>
        </authorList>
    </citation>
    <scope>NUCLEOTIDE SEQUENCE [LARGE SCALE GENOMIC DNA]</scope>
    <source>
        <strain evidence="15">581</strain>
    </source>
</reference>
<evidence type="ECO:0000256" key="12">
    <source>
        <dbReference type="SAM" id="MobiDB-lite"/>
    </source>
</evidence>
<dbReference type="KEGG" id="trb:HB776_12105"/>
<keyword evidence="4" id="KW-0813">Transport</keyword>
<evidence type="ECO:0000313" key="14">
    <source>
        <dbReference type="EMBL" id="QND71891.1"/>
    </source>
</evidence>
<sequence>MNAPLSKPTGAPVPVLDPQDPGQQGRAIISFDGVSKIFPSRKDSAEVKAVDNIDLVVPEGAIVGVIGKSGAGKSTLIRLINGLEQPTHGKVTVDGLDIGSLDEKALRQARRSIGMIFQHFNLLSSRTAFDNIALPLEIAGTPRKDIKGIVEPLLDMVGLADKRDRYPAELSGGQKQRVGIARALATKPKVLLSDEATSALDPETTAQIIALLKQINADLNLTILFITHEMSVVKKLAQRVAVMEGGQIIEQGTTYEIFSKPTHATTKRFVGEVTGGNVPEWLQSKLLADYAPGRQAVIRIAFTGADADEPVLSRLTRAYGVDFNIMHGQIEYVADHPFGTLIASVAAEPELQAKLIADLTATRNTVEHLGYVA</sequence>
<keyword evidence="7 14" id="KW-0067">ATP-binding</keyword>
<dbReference type="OrthoDB" id="9802264at2"/>
<dbReference type="PANTHER" id="PTHR43166">
    <property type="entry name" value="AMINO ACID IMPORT ATP-BINDING PROTEIN"/>
    <property type="match status" value="1"/>
</dbReference>
<dbReference type="AlphaFoldDB" id="A0A7G6TYQ9"/>
<comment type="function">
    <text evidence="11">Involved in beta-(1--&gt;2)glucan export. Transmembrane domains (TMD) form a pore in the inner membrane and the ATP-binding domain (NBD) is responsible for energy generation.</text>
</comment>
<organism evidence="14 15">
    <name type="scientific">Tardiphaga robiniae</name>
    <dbReference type="NCBI Taxonomy" id="943830"/>
    <lineage>
        <taxon>Bacteria</taxon>
        <taxon>Pseudomonadati</taxon>
        <taxon>Pseudomonadota</taxon>
        <taxon>Alphaproteobacteria</taxon>
        <taxon>Hyphomicrobiales</taxon>
        <taxon>Nitrobacteraceae</taxon>
        <taxon>Tardiphaga</taxon>
    </lineage>
</organism>
<dbReference type="SUPFAM" id="SSF55021">
    <property type="entry name" value="ACT-like"/>
    <property type="match status" value="1"/>
</dbReference>
<dbReference type="Gene3D" id="3.40.50.300">
    <property type="entry name" value="P-loop containing nucleotide triphosphate hydrolases"/>
    <property type="match status" value="1"/>
</dbReference>
<dbReference type="InterPro" id="IPR041701">
    <property type="entry name" value="MetN_ABC"/>
</dbReference>